<evidence type="ECO:0000313" key="1">
    <source>
        <dbReference type="EMBL" id="QDR81366.1"/>
    </source>
</evidence>
<gene>
    <name evidence="1" type="ORF">SPTER_27450</name>
</gene>
<dbReference type="AlphaFoldDB" id="A0A517DVR9"/>
<dbReference type="Proteomes" id="UP000320776">
    <property type="component" value="Chromosome"/>
</dbReference>
<name>A0A517DVR9_9FIRM</name>
<dbReference type="KEGG" id="sted:SPTER_27450"/>
<organism evidence="1 2">
    <name type="scientific">Sporomusa termitida</name>
    <dbReference type="NCBI Taxonomy" id="2377"/>
    <lineage>
        <taxon>Bacteria</taxon>
        <taxon>Bacillati</taxon>
        <taxon>Bacillota</taxon>
        <taxon>Negativicutes</taxon>
        <taxon>Selenomonadales</taxon>
        <taxon>Sporomusaceae</taxon>
        <taxon>Sporomusa</taxon>
    </lineage>
</organism>
<keyword evidence="2" id="KW-1185">Reference proteome</keyword>
<proteinExistence type="predicted"/>
<evidence type="ECO:0000313" key="2">
    <source>
        <dbReference type="Proteomes" id="UP000320776"/>
    </source>
</evidence>
<sequence length="52" mass="5917">MVFFTYFLEINWAVPSRGAGAAGVGYAAINSREKLKKIVQLFNFSNAQIQWY</sequence>
<accession>A0A517DVR9</accession>
<dbReference type="EMBL" id="CP036259">
    <property type="protein sequence ID" value="QDR81366.1"/>
    <property type="molecule type" value="Genomic_DNA"/>
</dbReference>
<protein>
    <submittedName>
        <fullName evidence="1">Uncharacterized protein</fullName>
    </submittedName>
</protein>
<reference evidence="1 2" key="1">
    <citation type="submission" date="2019-02" db="EMBL/GenBank/DDBJ databases">
        <title>Closed genome of Sporomusa termitida DSM 4440.</title>
        <authorList>
            <person name="Poehlein A."/>
            <person name="Daniel R."/>
        </authorList>
    </citation>
    <scope>NUCLEOTIDE SEQUENCE [LARGE SCALE GENOMIC DNA]</scope>
    <source>
        <strain evidence="1 2">DSM 4440</strain>
    </source>
</reference>